<evidence type="ECO:0000256" key="1">
    <source>
        <dbReference type="ARBA" id="ARBA00007381"/>
    </source>
</evidence>
<dbReference type="InterPro" id="IPR043129">
    <property type="entry name" value="ATPase_NBD"/>
</dbReference>
<keyword evidence="2" id="KW-0547">Nucleotide-binding</keyword>
<dbReference type="WBParaSite" id="PSU_v2.g8336.t1">
    <property type="protein sequence ID" value="PSU_v2.g8336.t1"/>
    <property type="gene ID" value="PSU_v2.g8336"/>
</dbReference>
<dbReference type="GO" id="GO:0140662">
    <property type="term" value="F:ATP-dependent protein folding chaperone"/>
    <property type="evidence" value="ECO:0007669"/>
    <property type="project" value="InterPro"/>
</dbReference>
<dbReference type="Gene3D" id="3.90.640.10">
    <property type="entry name" value="Actin, Chain A, domain 4"/>
    <property type="match status" value="1"/>
</dbReference>
<comment type="similarity">
    <text evidence="1">Belongs to the heat shock protein 70 family.</text>
</comment>
<evidence type="ECO:0000313" key="5">
    <source>
        <dbReference type="WBParaSite" id="PSU_v2.g8336.t1"/>
    </source>
</evidence>
<accession>A0A914Z937</accession>
<sequence length="118" mass="13367">MMQIVKSGLDVDDFDPSIDAYILVTKNEFVEMSAPLLTKIWTNVETTLEKANLKSYDIKKVLQVGGACKMPMIKKLLSNMFPNSEHCCDKNPDEVVAIGAAYYSYYLDQKDKRNCSIM</sequence>
<dbReference type="GO" id="GO:0005524">
    <property type="term" value="F:ATP binding"/>
    <property type="evidence" value="ECO:0007669"/>
    <property type="project" value="UniProtKB-KW"/>
</dbReference>
<dbReference type="AlphaFoldDB" id="A0A914Z937"/>
<dbReference type="PANTHER" id="PTHR19375">
    <property type="entry name" value="HEAT SHOCK PROTEIN 70KDA"/>
    <property type="match status" value="1"/>
</dbReference>
<dbReference type="Gene3D" id="3.30.420.40">
    <property type="match status" value="2"/>
</dbReference>
<dbReference type="Pfam" id="PF00012">
    <property type="entry name" value="HSP70"/>
    <property type="match status" value="1"/>
</dbReference>
<proteinExistence type="inferred from homology"/>
<dbReference type="SUPFAM" id="SSF53067">
    <property type="entry name" value="Actin-like ATPase domain"/>
    <property type="match status" value="1"/>
</dbReference>
<evidence type="ECO:0000256" key="3">
    <source>
        <dbReference type="ARBA" id="ARBA00022840"/>
    </source>
</evidence>
<keyword evidence="3" id="KW-0067">ATP-binding</keyword>
<reference evidence="5" key="1">
    <citation type="submission" date="2022-11" db="UniProtKB">
        <authorList>
            <consortium name="WormBaseParasite"/>
        </authorList>
    </citation>
    <scope>IDENTIFICATION</scope>
</reference>
<dbReference type="PRINTS" id="PR00301">
    <property type="entry name" value="HEATSHOCK70"/>
</dbReference>
<dbReference type="Proteomes" id="UP000887577">
    <property type="component" value="Unplaced"/>
</dbReference>
<organism evidence="4 5">
    <name type="scientific">Panagrolaimus superbus</name>
    <dbReference type="NCBI Taxonomy" id="310955"/>
    <lineage>
        <taxon>Eukaryota</taxon>
        <taxon>Metazoa</taxon>
        <taxon>Ecdysozoa</taxon>
        <taxon>Nematoda</taxon>
        <taxon>Chromadorea</taxon>
        <taxon>Rhabditida</taxon>
        <taxon>Tylenchina</taxon>
        <taxon>Panagrolaimomorpha</taxon>
        <taxon>Panagrolaimoidea</taxon>
        <taxon>Panagrolaimidae</taxon>
        <taxon>Panagrolaimus</taxon>
    </lineage>
</organism>
<protein>
    <submittedName>
        <fullName evidence="5">Heat shock protein 70</fullName>
    </submittedName>
</protein>
<keyword evidence="4" id="KW-1185">Reference proteome</keyword>
<evidence type="ECO:0000313" key="4">
    <source>
        <dbReference type="Proteomes" id="UP000887577"/>
    </source>
</evidence>
<evidence type="ECO:0000256" key="2">
    <source>
        <dbReference type="ARBA" id="ARBA00022741"/>
    </source>
</evidence>
<dbReference type="InterPro" id="IPR013126">
    <property type="entry name" value="Hsp_70_fam"/>
</dbReference>
<name>A0A914Z937_9BILA</name>